<dbReference type="InterPro" id="IPR050330">
    <property type="entry name" value="Bact_OuterMem_StrucFunc"/>
</dbReference>
<keyword evidence="2 4" id="KW-0472">Membrane</keyword>
<dbReference type="InterPro" id="IPR006664">
    <property type="entry name" value="OMP_bac"/>
</dbReference>
<accession>A0ABP8QFK9</accession>
<dbReference type="Pfam" id="PF18393">
    <property type="entry name" value="MotY_N"/>
    <property type="match status" value="1"/>
</dbReference>
<evidence type="ECO:0000259" key="5">
    <source>
        <dbReference type="PROSITE" id="PS51123"/>
    </source>
</evidence>
<dbReference type="SUPFAM" id="SSF103088">
    <property type="entry name" value="OmpA-like"/>
    <property type="match status" value="1"/>
</dbReference>
<proteinExistence type="predicted"/>
<organism evidence="6 7">
    <name type="scientific">Pseudaeromonas paramecii</name>
    <dbReference type="NCBI Taxonomy" id="2138166"/>
    <lineage>
        <taxon>Bacteria</taxon>
        <taxon>Pseudomonadati</taxon>
        <taxon>Pseudomonadota</taxon>
        <taxon>Gammaproteobacteria</taxon>
        <taxon>Aeromonadales</taxon>
        <taxon>Aeromonadaceae</taxon>
        <taxon>Pseudaeromonas</taxon>
    </lineage>
</organism>
<comment type="caution">
    <text evidence="6">The sequence shown here is derived from an EMBL/GenBank/DDBJ whole genome shotgun (WGS) entry which is preliminary data.</text>
</comment>
<evidence type="ECO:0000256" key="2">
    <source>
        <dbReference type="ARBA" id="ARBA00023136"/>
    </source>
</evidence>
<feature type="domain" description="OmpA-like" evidence="5">
    <location>
        <begin position="165"/>
        <end position="282"/>
    </location>
</feature>
<dbReference type="Gene3D" id="3.30.1330.60">
    <property type="entry name" value="OmpA-like domain"/>
    <property type="match status" value="1"/>
</dbReference>
<dbReference type="Gene3D" id="2.60.40.2540">
    <property type="match status" value="1"/>
</dbReference>
<evidence type="ECO:0000256" key="3">
    <source>
        <dbReference type="ARBA" id="ARBA00023237"/>
    </source>
</evidence>
<dbReference type="PROSITE" id="PS51123">
    <property type="entry name" value="OMPA_2"/>
    <property type="match status" value="1"/>
</dbReference>
<dbReference type="PANTHER" id="PTHR30329">
    <property type="entry name" value="STATOR ELEMENT OF FLAGELLAR MOTOR COMPLEX"/>
    <property type="match status" value="1"/>
</dbReference>
<protein>
    <submittedName>
        <fullName evidence="6">OmpA family protein</fullName>
    </submittedName>
</protein>
<dbReference type="EMBL" id="BAABFC010000015">
    <property type="protein sequence ID" value="GAA4501117.1"/>
    <property type="molecule type" value="Genomic_DNA"/>
</dbReference>
<evidence type="ECO:0000313" key="7">
    <source>
        <dbReference type="Proteomes" id="UP001501321"/>
    </source>
</evidence>
<evidence type="ECO:0000313" key="6">
    <source>
        <dbReference type="EMBL" id="GAA4501117.1"/>
    </source>
</evidence>
<keyword evidence="3" id="KW-0998">Cell outer membrane</keyword>
<name>A0ABP8QFK9_9GAMM</name>
<dbReference type="PRINTS" id="PR01021">
    <property type="entry name" value="OMPADOMAIN"/>
</dbReference>
<gene>
    <name evidence="6" type="ORF">GCM10023095_23840</name>
</gene>
<comment type="subcellular location">
    <subcellularLocation>
        <location evidence="1">Cell outer membrane</location>
    </subcellularLocation>
</comment>
<keyword evidence="7" id="KW-1185">Reference proteome</keyword>
<evidence type="ECO:0000256" key="1">
    <source>
        <dbReference type="ARBA" id="ARBA00004442"/>
    </source>
</evidence>
<dbReference type="CDD" id="cd07185">
    <property type="entry name" value="OmpA_C-like"/>
    <property type="match status" value="1"/>
</dbReference>
<dbReference type="Proteomes" id="UP001501321">
    <property type="component" value="Unassembled WGS sequence"/>
</dbReference>
<dbReference type="PANTHER" id="PTHR30329:SF21">
    <property type="entry name" value="LIPOPROTEIN YIAD-RELATED"/>
    <property type="match status" value="1"/>
</dbReference>
<dbReference type="Pfam" id="PF00691">
    <property type="entry name" value="OmpA"/>
    <property type="match status" value="1"/>
</dbReference>
<evidence type="ECO:0000256" key="4">
    <source>
        <dbReference type="PROSITE-ProRule" id="PRU00473"/>
    </source>
</evidence>
<sequence>MLAGVVPFAWGEGLLEYSAPMDQSEWRLASDSPLECRLEHTIPGYGQGAFVSRSGKKVNLDFELAPYRQNVRQQSVTLRAIPPLWRPGQAEQGISTIRFYAQFDGLVDGQAAWTMLSDLERGFYPSFLFKDWYHRGQSVRVSLSSVGFPSRYQAFLSCLNNLLPYTFEDIAFSVLNYESNSDRLTPYSQRRLEQIAEYVKADTTIDLILLDAYTDSYGGSWTNQQLSDKRAAALKAFFVQQGVPAERLQVDGHGEKQHIASNQTEVGRQTNRRVVISMEKFLPPI</sequence>
<dbReference type="InterPro" id="IPR006665">
    <property type="entry name" value="OmpA-like"/>
</dbReference>
<dbReference type="InterPro" id="IPR036737">
    <property type="entry name" value="OmpA-like_sf"/>
</dbReference>
<dbReference type="PRINTS" id="PR01023">
    <property type="entry name" value="NAFLGMOTY"/>
</dbReference>
<dbReference type="InterPro" id="IPR041544">
    <property type="entry name" value="MotY_N"/>
</dbReference>
<reference evidence="7" key="1">
    <citation type="journal article" date="2019" name="Int. J. Syst. Evol. Microbiol.">
        <title>The Global Catalogue of Microorganisms (GCM) 10K type strain sequencing project: providing services to taxonomists for standard genome sequencing and annotation.</title>
        <authorList>
            <consortium name="The Broad Institute Genomics Platform"/>
            <consortium name="The Broad Institute Genome Sequencing Center for Infectious Disease"/>
            <person name="Wu L."/>
            <person name="Ma J."/>
        </authorList>
    </citation>
    <scope>NUCLEOTIDE SEQUENCE [LARGE SCALE GENOMIC DNA]</scope>
    <source>
        <strain evidence="7">JCM 32226</strain>
    </source>
</reference>